<protein>
    <submittedName>
        <fullName evidence="4">Putative secreted protein</fullName>
    </submittedName>
</protein>
<dbReference type="RefSeq" id="WP_132542098.1">
    <property type="nucleotide sequence ID" value="NZ_SLWW01000002.1"/>
</dbReference>
<organism evidence="4 5">
    <name type="scientific">Rhodovulum euryhalinum</name>
    <dbReference type="NCBI Taxonomy" id="35805"/>
    <lineage>
        <taxon>Bacteria</taxon>
        <taxon>Pseudomonadati</taxon>
        <taxon>Pseudomonadota</taxon>
        <taxon>Alphaproteobacteria</taxon>
        <taxon>Rhodobacterales</taxon>
        <taxon>Paracoccaceae</taxon>
        <taxon>Rhodovulum</taxon>
    </lineage>
</organism>
<keyword evidence="1" id="KW-0812">Transmembrane</keyword>
<dbReference type="InterPro" id="IPR036465">
    <property type="entry name" value="vWFA_dom_sf"/>
</dbReference>
<evidence type="ECO:0000256" key="2">
    <source>
        <dbReference type="SAM" id="SignalP"/>
    </source>
</evidence>
<keyword evidence="5" id="KW-1185">Reference proteome</keyword>
<name>A0A4R2KRL5_9RHOB</name>
<sequence length="287" mass="29354">MKKLTAFAAALAVSSIAVTAEATPVDVDVMFVIDQSGSMDNEFNTLSANISAFVNGLAGNADVSSLGIGLVTYEDASQGANGSGTFCSPGEKACLKLRQTISTSSDLTNLQSQLTLAANNVFGGVEDGLAAVDSVLPGGSLFGSVGWRNNTVKSVVLITDEGSDDYNSYSNAFGTGAAALGAKLDDVKYLNNIITTTGLFSRYEPMSRPIGNPGDYKALFNLNDFTGNGADPVAFLQQFAAAKLTEITTGGETTGGSTNVVPLPAAGWLLLAGLGGLGVVGRRRKAA</sequence>
<dbReference type="Gene3D" id="3.40.50.410">
    <property type="entry name" value="von Willebrand factor, type A domain"/>
    <property type="match status" value="1"/>
</dbReference>
<dbReference type="OrthoDB" id="2236260at2"/>
<accession>A0A4R2KRL5</accession>
<dbReference type="EMBL" id="SLWW01000002">
    <property type="protein sequence ID" value="TCO73609.1"/>
    <property type="molecule type" value="Genomic_DNA"/>
</dbReference>
<feature type="signal peptide" evidence="2">
    <location>
        <begin position="1"/>
        <end position="22"/>
    </location>
</feature>
<evidence type="ECO:0000313" key="4">
    <source>
        <dbReference type="EMBL" id="TCO73609.1"/>
    </source>
</evidence>
<comment type="caution">
    <text evidence="4">The sequence shown here is derived from an EMBL/GenBank/DDBJ whole genome shotgun (WGS) entry which is preliminary data.</text>
</comment>
<dbReference type="NCBIfam" id="TIGR03370">
    <property type="entry name" value="VPLPA-CTERM"/>
    <property type="match status" value="1"/>
</dbReference>
<feature type="transmembrane region" description="Helical" evidence="1">
    <location>
        <begin position="261"/>
        <end position="281"/>
    </location>
</feature>
<dbReference type="InterPro" id="IPR022472">
    <property type="entry name" value="VPLPA-CTERM"/>
</dbReference>
<dbReference type="InterPro" id="IPR002035">
    <property type="entry name" value="VWF_A"/>
</dbReference>
<gene>
    <name evidence="4" type="ORF">EV655_102374</name>
</gene>
<evidence type="ECO:0000313" key="5">
    <source>
        <dbReference type="Proteomes" id="UP000295142"/>
    </source>
</evidence>
<proteinExistence type="predicted"/>
<evidence type="ECO:0000256" key="1">
    <source>
        <dbReference type="SAM" id="Phobius"/>
    </source>
</evidence>
<keyword evidence="2" id="KW-0732">Signal</keyword>
<dbReference type="Pfam" id="PF00092">
    <property type="entry name" value="VWA"/>
    <property type="match status" value="1"/>
</dbReference>
<keyword evidence="1" id="KW-1133">Transmembrane helix</keyword>
<evidence type="ECO:0000259" key="3">
    <source>
        <dbReference type="PROSITE" id="PS50234"/>
    </source>
</evidence>
<dbReference type="AlphaFoldDB" id="A0A4R2KRL5"/>
<reference evidence="4 5" key="1">
    <citation type="submission" date="2019-03" db="EMBL/GenBank/DDBJ databases">
        <title>Genomic Encyclopedia of Type Strains, Phase IV (KMG-IV): sequencing the most valuable type-strain genomes for metagenomic binning, comparative biology and taxonomic classification.</title>
        <authorList>
            <person name="Goeker M."/>
        </authorList>
    </citation>
    <scope>NUCLEOTIDE SEQUENCE [LARGE SCALE GENOMIC DNA]</scope>
    <source>
        <strain evidence="4 5">DSM 4868</strain>
    </source>
</reference>
<feature type="domain" description="VWFA" evidence="3">
    <location>
        <begin position="28"/>
        <end position="244"/>
    </location>
</feature>
<feature type="chain" id="PRO_5020356748" evidence="2">
    <location>
        <begin position="23"/>
        <end position="287"/>
    </location>
</feature>
<dbReference type="Proteomes" id="UP000295142">
    <property type="component" value="Unassembled WGS sequence"/>
</dbReference>
<dbReference type="PROSITE" id="PS50234">
    <property type="entry name" value="VWFA"/>
    <property type="match status" value="1"/>
</dbReference>
<keyword evidence="1" id="KW-0472">Membrane</keyword>
<dbReference type="SUPFAM" id="SSF53300">
    <property type="entry name" value="vWA-like"/>
    <property type="match status" value="1"/>
</dbReference>